<sequence>MPLMIKTNGALTNNLIDFIFCQVFNISELLSPLLVWHSLCERKKSTRNMKCSETTRMIVLLTFKSPLREETLTILGEGEFCSSGRRASNPVGRRKKNTISNELT</sequence>
<protein>
    <submittedName>
        <fullName evidence="2">Uncharacterized protein</fullName>
    </submittedName>
</protein>
<dbReference type="EMBL" id="JACXVP010000011">
    <property type="protein sequence ID" value="KAG5578334.1"/>
    <property type="molecule type" value="Genomic_DNA"/>
</dbReference>
<evidence type="ECO:0000313" key="3">
    <source>
        <dbReference type="Proteomes" id="UP000824120"/>
    </source>
</evidence>
<feature type="non-terminal residue" evidence="2">
    <location>
        <position position="104"/>
    </location>
</feature>
<organism evidence="2 3">
    <name type="scientific">Solanum commersonii</name>
    <name type="common">Commerson's wild potato</name>
    <name type="synonym">Commerson's nightshade</name>
    <dbReference type="NCBI Taxonomy" id="4109"/>
    <lineage>
        <taxon>Eukaryota</taxon>
        <taxon>Viridiplantae</taxon>
        <taxon>Streptophyta</taxon>
        <taxon>Embryophyta</taxon>
        <taxon>Tracheophyta</taxon>
        <taxon>Spermatophyta</taxon>
        <taxon>Magnoliopsida</taxon>
        <taxon>eudicotyledons</taxon>
        <taxon>Gunneridae</taxon>
        <taxon>Pentapetalae</taxon>
        <taxon>asterids</taxon>
        <taxon>lamiids</taxon>
        <taxon>Solanales</taxon>
        <taxon>Solanaceae</taxon>
        <taxon>Solanoideae</taxon>
        <taxon>Solaneae</taxon>
        <taxon>Solanum</taxon>
    </lineage>
</organism>
<comment type="caution">
    <text evidence="2">The sequence shown here is derived from an EMBL/GenBank/DDBJ whole genome shotgun (WGS) entry which is preliminary data.</text>
</comment>
<accession>A0A9J5WTQ8</accession>
<reference evidence="2 3" key="1">
    <citation type="submission" date="2020-09" db="EMBL/GenBank/DDBJ databases">
        <title>De no assembly of potato wild relative species, Solanum commersonii.</title>
        <authorList>
            <person name="Cho K."/>
        </authorList>
    </citation>
    <scope>NUCLEOTIDE SEQUENCE [LARGE SCALE GENOMIC DNA]</scope>
    <source>
        <strain evidence="2">LZ3.2</strain>
        <tissue evidence="2">Leaf</tissue>
    </source>
</reference>
<name>A0A9J5WTQ8_SOLCO</name>
<proteinExistence type="predicted"/>
<evidence type="ECO:0000313" key="2">
    <source>
        <dbReference type="EMBL" id="KAG5578334.1"/>
    </source>
</evidence>
<dbReference type="Proteomes" id="UP000824120">
    <property type="component" value="Chromosome 11"/>
</dbReference>
<evidence type="ECO:0000256" key="1">
    <source>
        <dbReference type="SAM" id="MobiDB-lite"/>
    </source>
</evidence>
<gene>
    <name evidence="2" type="ORF">H5410_058468</name>
</gene>
<keyword evidence="3" id="KW-1185">Reference proteome</keyword>
<dbReference type="AlphaFoldDB" id="A0A9J5WTQ8"/>
<feature type="region of interest" description="Disordered" evidence="1">
    <location>
        <begin position="81"/>
        <end position="104"/>
    </location>
</feature>